<name>A2E397_TRIV3</name>
<dbReference type="InterPro" id="IPR006703">
    <property type="entry name" value="G_AIG1"/>
</dbReference>
<evidence type="ECO:0000256" key="1">
    <source>
        <dbReference type="ARBA" id="ARBA00022741"/>
    </source>
</evidence>
<reference evidence="3" key="1">
    <citation type="submission" date="2006-10" db="EMBL/GenBank/DDBJ databases">
        <authorList>
            <person name="Amadeo P."/>
            <person name="Zhao Q."/>
            <person name="Wortman J."/>
            <person name="Fraser-Liggett C."/>
            <person name="Carlton J."/>
        </authorList>
    </citation>
    <scope>NUCLEOTIDE SEQUENCE</scope>
    <source>
        <strain evidence="3">G3</strain>
    </source>
</reference>
<dbReference type="Proteomes" id="UP000001542">
    <property type="component" value="Unassembled WGS sequence"/>
</dbReference>
<reference evidence="3" key="2">
    <citation type="journal article" date="2007" name="Science">
        <title>Draft genome sequence of the sexually transmitted pathogen Trichomonas vaginalis.</title>
        <authorList>
            <person name="Carlton J.M."/>
            <person name="Hirt R.P."/>
            <person name="Silva J.C."/>
            <person name="Delcher A.L."/>
            <person name="Schatz M."/>
            <person name="Zhao Q."/>
            <person name="Wortman J.R."/>
            <person name="Bidwell S.L."/>
            <person name="Alsmark U.C.M."/>
            <person name="Besteiro S."/>
            <person name="Sicheritz-Ponten T."/>
            <person name="Noel C.J."/>
            <person name="Dacks J.B."/>
            <person name="Foster P.G."/>
            <person name="Simillion C."/>
            <person name="Van de Peer Y."/>
            <person name="Miranda-Saavedra D."/>
            <person name="Barton G.J."/>
            <person name="Westrop G.D."/>
            <person name="Mueller S."/>
            <person name="Dessi D."/>
            <person name="Fiori P.L."/>
            <person name="Ren Q."/>
            <person name="Paulsen I."/>
            <person name="Zhang H."/>
            <person name="Bastida-Corcuera F.D."/>
            <person name="Simoes-Barbosa A."/>
            <person name="Brown M.T."/>
            <person name="Hayes R.D."/>
            <person name="Mukherjee M."/>
            <person name="Okumura C.Y."/>
            <person name="Schneider R."/>
            <person name="Smith A.J."/>
            <person name="Vanacova S."/>
            <person name="Villalvazo M."/>
            <person name="Haas B.J."/>
            <person name="Pertea M."/>
            <person name="Feldblyum T.V."/>
            <person name="Utterback T.R."/>
            <person name="Shu C.L."/>
            <person name="Osoegawa K."/>
            <person name="de Jong P.J."/>
            <person name="Hrdy I."/>
            <person name="Horvathova L."/>
            <person name="Zubacova Z."/>
            <person name="Dolezal P."/>
            <person name="Malik S.B."/>
            <person name="Logsdon J.M. Jr."/>
            <person name="Henze K."/>
            <person name="Gupta A."/>
            <person name="Wang C.C."/>
            <person name="Dunne R.L."/>
            <person name="Upcroft J.A."/>
            <person name="Upcroft P."/>
            <person name="White O."/>
            <person name="Salzberg S.L."/>
            <person name="Tang P."/>
            <person name="Chiu C.-H."/>
            <person name="Lee Y.-S."/>
            <person name="Embley T.M."/>
            <person name="Coombs G.H."/>
            <person name="Mottram J.C."/>
            <person name="Tachezy J."/>
            <person name="Fraser-Liggett C.M."/>
            <person name="Johnson P.J."/>
        </authorList>
    </citation>
    <scope>NUCLEOTIDE SEQUENCE [LARGE SCALE GENOMIC DNA]</scope>
    <source>
        <strain evidence="3">G3</strain>
    </source>
</reference>
<dbReference type="EMBL" id="DS113294">
    <property type="protein sequence ID" value="EAY12907.1"/>
    <property type="molecule type" value="Genomic_DNA"/>
</dbReference>
<dbReference type="AlphaFoldDB" id="A2E397"/>
<evidence type="ECO:0000313" key="4">
    <source>
        <dbReference type="Proteomes" id="UP000001542"/>
    </source>
</evidence>
<sequence length="355" mass="41582">MSNTILYNVTTLYLIGKPGSGKTLFGNLYLGNNSSSPENTILYENGDQIGYNITGNSIKYVIETNGFRNHGANTSIQASNIFSAIKNHLYGITAVALVIPMHKNKLSNSNKQVLRLLYESFKTDEIFYKMGLIFTYHAPKEDDRYRQSDYFKNEVEDYLTSLTGRSRSHNIKVFFVDNVAYNRLDVQYEIPQIRNWVSERSSYNLPDSLKSDAIVGHWQVEGEFDVYNNTFEEKIDDDNSIFYSNFINKTRNIWMSLNRTYTIQFDWEIANVSQKWNYSTTIEYMTDKDIDRSRYKVEYYNLIKSRVKTTYSDGSITYSKWEVINKKLHHVRHRCKTEREVKRIGKQFGKIFGIK</sequence>
<organism evidence="3 4">
    <name type="scientific">Trichomonas vaginalis (strain ATCC PRA-98 / G3)</name>
    <dbReference type="NCBI Taxonomy" id="412133"/>
    <lineage>
        <taxon>Eukaryota</taxon>
        <taxon>Metamonada</taxon>
        <taxon>Parabasalia</taxon>
        <taxon>Trichomonadida</taxon>
        <taxon>Trichomonadidae</taxon>
        <taxon>Trichomonas</taxon>
    </lineage>
</organism>
<dbReference type="InParanoid" id="A2E397"/>
<feature type="domain" description="AIG1-type G" evidence="2">
    <location>
        <begin position="11"/>
        <end position="164"/>
    </location>
</feature>
<dbReference type="Gene3D" id="3.40.50.300">
    <property type="entry name" value="P-loop containing nucleotide triphosphate hydrolases"/>
    <property type="match status" value="1"/>
</dbReference>
<keyword evidence="1" id="KW-0547">Nucleotide-binding</keyword>
<accession>A2E397</accession>
<gene>
    <name evidence="3" type="ORF">TVAG_430720</name>
</gene>
<protein>
    <recommendedName>
        <fullName evidence="2">AIG1-type G domain-containing protein</fullName>
    </recommendedName>
</protein>
<evidence type="ECO:0000259" key="2">
    <source>
        <dbReference type="Pfam" id="PF04548"/>
    </source>
</evidence>
<dbReference type="SUPFAM" id="SSF52540">
    <property type="entry name" value="P-loop containing nucleoside triphosphate hydrolases"/>
    <property type="match status" value="1"/>
</dbReference>
<evidence type="ECO:0000313" key="3">
    <source>
        <dbReference type="EMBL" id="EAY12907.1"/>
    </source>
</evidence>
<dbReference type="VEuPathDB" id="TrichDB:TVAGG3_1017650"/>
<dbReference type="KEGG" id="tva:4770876"/>
<dbReference type="InterPro" id="IPR027417">
    <property type="entry name" value="P-loop_NTPase"/>
</dbReference>
<dbReference type="Pfam" id="PF04548">
    <property type="entry name" value="AIG1"/>
    <property type="match status" value="1"/>
</dbReference>
<dbReference type="GO" id="GO:0005525">
    <property type="term" value="F:GTP binding"/>
    <property type="evidence" value="ECO:0007669"/>
    <property type="project" value="InterPro"/>
</dbReference>
<dbReference type="GO" id="GO:0003924">
    <property type="term" value="F:GTPase activity"/>
    <property type="evidence" value="ECO:0000318"/>
    <property type="project" value="GO_Central"/>
</dbReference>
<proteinExistence type="predicted"/>
<dbReference type="VEuPathDB" id="TrichDB:TVAG_430720"/>
<keyword evidence="4" id="KW-1185">Reference proteome</keyword>
<dbReference type="RefSeq" id="XP_001325130.1">
    <property type="nucleotide sequence ID" value="XM_001325095.1"/>
</dbReference>